<reference evidence="2 3" key="1">
    <citation type="submission" date="2016-10" db="EMBL/GenBank/DDBJ databases">
        <authorList>
            <person name="de Groot N.N."/>
        </authorList>
    </citation>
    <scope>NUCLEOTIDE SEQUENCE [LARGE SCALE GENOMIC DNA]</scope>
    <source>
        <strain evidence="2 3">DSM 8423</strain>
    </source>
</reference>
<dbReference type="InterPro" id="IPR007172">
    <property type="entry name" value="DUF374"/>
</dbReference>
<evidence type="ECO:0000259" key="1">
    <source>
        <dbReference type="Pfam" id="PF04028"/>
    </source>
</evidence>
<dbReference type="OrthoDB" id="9810508at2"/>
<dbReference type="CDD" id="cd07983">
    <property type="entry name" value="LPLAT_DUF374-like"/>
    <property type="match status" value="1"/>
</dbReference>
<evidence type="ECO:0000313" key="2">
    <source>
        <dbReference type="EMBL" id="SEM02289.1"/>
    </source>
</evidence>
<protein>
    <recommendedName>
        <fullName evidence="1">DUF374 domain-containing protein</fullName>
    </recommendedName>
</protein>
<organism evidence="2 3">
    <name type="scientific">Syntrophus gentianae</name>
    <dbReference type="NCBI Taxonomy" id="43775"/>
    <lineage>
        <taxon>Bacteria</taxon>
        <taxon>Pseudomonadati</taxon>
        <taxon>Thermodesulfobacteriota</taxon>
        <taxon>Syntrophia</taxon>
        <taxon>Syntrophales</taxon>
        <taxon>Syntrophaceae</taxon>
        <taxon>Syntrophus</taxon>
    </lineage>
</organism>
<dbReference type="Proteomes" id="UP000198744">
    <property type="component" value="Unassembled WGS sequence"/>
</dbReference>
<dbReference type="EMBL" id="FOBS01000002">
    <property type="protein sequence ID" value="SEM02289.1"/>
    <property type="molecule type" value="Genomic_DNA"/>
</dbReference>
<name>A0A1H7UZT3_9BACT</name>
<evidence type="ECO:0000313" key="3">
    <source>
        <dbReference type="Proteomes" id="UP000198744"/>
    </source>
</evidence>
<accession>A0A1H7UZT3</accession>
<dbReference type="RefSeq" id="WP_093882129.1">
    <property type="nucleotide sequence ID" value="NZ_FOBS01000002.1"/>
</dbReference>
<dbReference type="Pfam" id="PF04028">
    <property type="entry name" value="DUF374"/>
    <property type="match status" value="1"/>
</dbReference>
<feature type="domain" description="DUF374" evidence="1">
    <location>
        <begin position="73"/>
        <end position="134"/>
    </location>
</feature>
<dbReference type="AlphaFoldDB" id="A0A1H7UZT3"/>
<dbReference type="STRING" id="43775.SAMN04489760_102211"/>
<gene>
    <name evidence="2" type="ORF">SAMN04489760_102211</name>
</gene>
<sequence length="228" mass="25786">MFKNISLFAINSGLVRWLYYLIRFYFLFCRVSVTNDAPLLQRLSRHEPLIVSIWHQRILTILPYSPRFAPYSPSVMISRSRDGELVAQLFSCMNFRPIRGSSSRGGKGALSSLVQDLQGHAAAIHVVDGPRGPRGIIKPGLITLGQASGAPVFPISASASRAWILKSWDRCLVPKPFSTIHISWGAPIFIPPDLDPENFERMRLEVQNRMLLLQQEQDARLGWENLFE</sequence>
<keyword evidence="3" id="KW-1185">Reference proteome</keyword>
<proteinExistence type="predicted"/>